<feature type="region of interest" description="Disordered" evidence="1">
    <location>
        <begin position="53"/>
        <end position="78"/>
    </location>
</feature>
<evidence type="ECO:0000256" key="1">
    <source>
        <dbReference type="SAM" id="MobiDB-lite"/>
    </source>
</evidence>
<evidence type="ECO:0000313" key="4">
    <source>
        <dbReference type="Proteomes" id="UP001604002"/>
    </source>
</evidence>
<dbReference type="Proteomes" id="UP001604002">
    <property type="component" value="Unassembled WGS sequence"/>
</dbReference>
<evidence type="ECO:0000313" key="3">
    <source>
        <dbReference type="EMBL" id="MFG1375037.1"/>
    </source>
</evidence>
<proteinExistence type="predicted"/>
<gene>
    <name evidence="3" type="ORF">V5F32_22905</name>
</gene>
<dbReference type="InterPro" id="IPR009506">
    <property type="entry name" value="YjiS-like"/>
</dbReference>
<sequence>MIALQTLWFALRGFFAGEILRRRVIDELASLSDRDLSDMGVSRSDIRRLARESAEEAMRPTVQPTSRPATLSGSVRTA</sequence>
<comment type="caution">
    <text evidence="3">The sequence shown here is derived from an EMBL/GenBank/DDBJ whole genome shotgun (WGS) entry which is preliminary data.</text>
</comment>
<feature type="compositionally biased region" description="Polar residues" evidence="1">
    <location>
        <begin position="62"/>
        <end position="78"/>
    </location>
</feature>
<name>A0ABW7A2S6_9HYPH</name>
<reference evidence="3 4" key="1">
    <citation type="submission" date="2024-02" db="EMBL/GenBank/DDBJ databases">
        <title>Expansion and revision of Xanthobacter and proposal of Roseixanthobacter gen. nov.</title>
        <authorList>
            <person name="Soltysiak M.P.M."/>
            <person name="Jalihal A."/>
            <person name="Ory A."/>
            <person name="Chrisophersen C."/>
            <person name="Lee A.D."/>
            <person name="Boulton J."/>
            <person name="Springer M."/>
        </authorList>
    </citation>
    <scope>NUCLEOTIDE SEQUENCE [LARGE SCALE GENOMIC DNA]</scope>
    <source>
        <strain evidence="3 4">23A</strain>
    </source>
</reference>
<dbReference type="EMBL" id="JBAFVH010000019">
    <property type="protein sequence ID" value="MFG1375037.1"/>
    <property type="molecule type" value="Genomic_DNA"/>
</dbReference>
<keyword evidence="4" id="KW-1185">Reference proteome</keyword>
<evidence type="ECO:0000259" key="2">
    <source>
        <dbReference type="Pfam" id="PF06568"/>
    </source>
</evidence>
<dbReference type="RefSeq" id="WP_393994593.1">
    <property type="nucleotide sequence ID" value="NZ_JBAFVH010000019.1"/>
</dbReference>
<feature type="domain" description="YjiS-like" evidence="2">
    <location>
        <begin position="20"/>
        <end position="47"/>
    </location>
</feature>
<protein>
    <submittedName>
        <fullName evidence="3">DUF1127 domain-containing protein</fullName>
    </submittedName>
</protein>
<organism evidence="3 4">
    <name type="scientific">Xanthobacter oligotrophicus</name>
    <dbReference type="NCBI Taxonomy" id="2607286"/>
    <lineage>
        <taxon>Bacteria</taxon>
        <taxon>Pseudomonadati</taxon>
        <taxon>Pseudomonadota</taxon>
        <taxon>Alphaproteobacteria</taxon>
        <taxon>Hyphomicrobiales</taxon>
        <taxon>Xanthobacteraceae</taxon>
        <taxon>Xanthobacter</taxon>
    </lineage>
</organism>
<accession>A0ABW7A2S6</accession>
<dbReference type="Pfam" id="PF06568">
    <property type="entry name" value="YjiS-like"/>
    <property type="match status" value="1"/>
</dbReference>